<dbReference type="SUPFAM" id="SSF50630">
    <property type="entry name" value="Acid proteases"/>
    <property type="match status" value="1"/>
</dbReference>
<evidence type="ECO:0000259" key="4">
    <source>
        <dbReference type="PROSITE" id="PS51767"/>
    </source>
</evidence>
<organism evidence="5 6">
    <name type="scientific">Papaver atlanticum</name>
    <dbReference type="NCBI Taxonomy" id="357466"/>
    <lineage>
        <taxon>Eukaryota</taxon>
        <taxon>Viridiplantae</taxon>
        <taxon>Streptophyta</taxon>
        <taxon>Embryophyta</taxon>
        <taxon>Tracheophyta</taxon>
        <taxon>Spermatophyta</taxon>
        <taxon>Magnoliopsida</taxon>
        <taxon>Ranunculales</taxon>
        <taxon>Papaveraceae</taxon>
        <taxon>Papaveroideae</taxon>
        <taxon>Papaver</taxon>
    </lineage>
</organism>
<dbReference type="EMBL" id="JAJJMB010013063">
    <property type="protein sequence ID" value="KAI3871398.1"/>
    <property type="molecule type" value="Genomic_DNA"/>
</dbReference>
<evidence type="ECO:0000313" key="5">
    <source>
        <dbReference type="EMBL" id="KAI3871398.1"/>
    </source>
</evidence>
<dbReference type="Pfam" id="PF14541">
    <property type="entry name" value="TAXi_C"/>
    <property type="match status" value="1"/>
</dbReference>
<dbReference type="GO" id="GO:0006508">
    <property type="term" value="P:proteolysis"/>
    <property type="evidence" value="ECO:0007669"/>
    <property type="project" value="InterPro"/>
</dbReference>
<sequence>MASFSPCYCTHKYMIVILLLVFSMYSQKGKYCNAFQTFGFEMHHRFSDQVKSMMDGDNLPETGTREYHAAVAYRDKFFRSRALAENDDDDSRLLTLSDGIESYTRNLKITSLGTLHYASVSLGTPSITYLVALDTGTNLLWLPCDVCANCAPVATSLIGEKDLEVYSSKSSLTSKVVPCSSSLCEIQSGCSKPSSQCPYKVTYNNNSTSSGVLVKDVLHLKTFNHRSNDIDANITFGCGKTQTGLYLNGTARCGLFGLGIGNTSVPSILSSQRLVADSFSICFGIDGVGKIIFGDKGSSGQAETPFNIRKESPSYNITITQLSVGENISDLTDVTAIFYSDTEYTYLNDPAYTALCDSFDSQIRQKGLTSNPKEGFKYCYDVSPDIPNVTLIMKGGSQFNVYNPMIRTITNGMISYCLGVVKATAENFIGNNFMTGHNIVFDRENMVMGWKPANNCTAEIVDPNTQPDIPQNPTFGNSGTPKNGLNSNKAPHI</sequence>
<dbReference type="Pfam" id="PF14543">
    <property type="entry name" value="TAXi_N"/>
    <property type="match status" value="1"/>
</dbReference>
<dbReference type="InterPro" id="IPR032799">
    <property type="entry name" value="TAXi_C"/>
</dbReference>
<feature type="domain" description="Peptidase A1" evidence="4">
    <location>
        <begin position="116"/>
        <end position="451"/>
    </location>
</feature>
<feature type="compositionally biased region" description="Polar residues" evidence="2">
    <location>
        <begin position="463"/>
        <end position="493"/>
    </location>
</feature>
<comment type="similarity">
    <text evidence="1">Belongs to the peptidase A1 family.</text>
</comment>
<feature type="region of interest" description="Disordered" evidence="2">
    <location>
        <begin position="462"/>
        <end position="493"/>
    </location>
</feature>
<keyword evidence="3" id="KW-0732">Signal</keyword>
<dbReference type="Proteomes" id="UP001202328">
    <property type="component" value="Unassembled WGS sequence"/>
</dbReference>
<reference evidence="5" key="1">
    <citation type="submission" date="2022-04" db="EMBL/GenBank/DDBJ databases">
        <title>A functionally conserved STORR gene fusion in Papaver species that diverged 16.8 million years ago.</title>
        <authorList>
            <person name="Catania T."/>
        </authorList>
    </citation>
    <scope>NUCLEOTIDE SEQUENCE</scope>
    <source>
        <strain evidence="5">S-188037</strain>
    </source>
</reference>
<dbReference type="Gene3D" id="2.40.70.10">
    <property type="entry name" value="Acid Proteases"/>
    <property type="match status" value="2"/>
</dbReference>
<dbReference type="GO" id="GO:0004190">
    <property type="term" value="F:aspartic-type endopeptidase activity"/>
    <property type="evidence" value="ECO:0007669"/>
    <property type="project" value="InterPro"/>
</dbReference>
<comment type="caution">
    <text evidence="5">The sequence shown here is derived from an EMBL/GenBank/DDBJ whole genome shotgun (WGS) entry which is preliminary data.</text>
</comment>
<dbReference type="InterPro" id="IPR001461">
    <property type="entry name" value="Aspartic_peptidase_A1"/>
</dbReference>
<dbReference type="PANTHER" id="PTHR13683:SF826">
    <property type="entry name" value="ASPARTYL PROTEASE FAMILY PROTEIN 1"/>
    <property type="match status" value="1"/>
</dbReference>
<evidence type="ECO:0000256" key="1">
    <source>
        <dbReference type="ARBA" id="ARBA00007447"/>
    </source>
</evidence>
<accession>A0AAD4XAH1</accession>
<feature type="signal peptide" evidence="3">
    <location>
        <begin position="1"/>
        <end position="26"/>
    </location>
</feature>
<dbReference type="PANTHER" id="PTHR13683">
    <property type="entry name" value="ASPARTYL PROTEASES"/>
    <property type="match status" value="1"/>
</dbReference>
<evidence type="ECO:0000256" key="3">
    <source>
        <dbReference type="SAM" id="SignalP"/>
    </source>
</evidence>
<proteinExistence type="inferred from homology"/>
<dbReference type="PROSITE" id="PS51767">
    <property type="entry name" value="PEPTIDASE_A1"/>
    <property type="match status" value="1"/>
</dbReference>
<dbReference type="InterPro" id="IPR033121">
    <property type="entry name" value="PEPTIDASE_A1"/>
</dbReference>
<dbReference type="InterPro" id="IPR032861">
    <property type="entry name" value="TAXi_N"/>
</dbReference>
<dbReference type="AlphaFoldDB" id="A0AAD4XAH1"/>
<feature type="chain" id="PRO_5042063869" description="Peptidase A1 domain-containing protein" evidence="3">
    <location>
        <begin position="27"/>
        <end position="493"/>
    </location>
</feature>
<evidence type="ECO:0000256" key="2">
    <source>
        <dbReference type="SAM" id="MobiDB-lite"/>
    </source>
</evidence>
<keyword evidence="6" id="KW-1185">Reference proteome</keyword>
<name>A0AAD4XAH1_9MAGN</name>
<dbReference type="InterPro" id="IPR021109">
    <property type="entry name" value="Peptidase_aspartic_dom_sf"/>
</dbReference>
<evidence type="ECO:0000313" key="6">
    <source>
        <dbReference type="Proteomes" id="UP001202328"/>
    </source>
</evidence>
<protein>
    <recommendedName>
        <fullName evidence="4">Peptidase A1 domain-containing protein</fullName>
    </recommendedName>
</protein>
<gene>
    <name evidence="5" type="ORF">MKW98_024567</name>
</gene>